<evidence type="ECO:0000313" key="8">
    <source>
        <dbReference type="EMBL" id="SQH24996.1"/>
    </source>
</evidence>
<evidence type="ECO:0000259" key="7">
    <source>
        <dbReference type="PROSITE" id="PS50850"/>
    </source>
</evidence>
<evidence type="ECO:0000256" key="5">
    <source>
        <dbReference type="ARBA" id="ARBA00023136"/>
    </source>
</evidence>
<feature type="transmembrane region" description="Helical" evidence="6">
    <location>
        <begin position="103"/>
        <end position="124"/>
    </location>
</feature>
<dbReference type="PROSITE" id="PS50850">
    <property type="entry name" value="MFS"/>
    <property type="match status" value="1"/>
</dbReference>
<accession>A0AAX2J3H0</accession>
<evidence type="ECO:0000313" key="9">
    <source>
        <dbReference type="Proteomes" id="UP000248598"/>
    </source>
</evidence>
<evidence type="ECO:0000256" key="3">
    <source>
        <dbReference type="ARBA" id="ARBA00022692"/>
    </source>
</evidence>
<dbReference type="Proteomes" id="UP000248598">
    <property type="component" value="Chromosome 1"/>
</dbReference>
<feature type="transmembrane region" description="Helical" evidence="6">
    <location>
        <begin position="208"/>
        <end position="230"/>
    </location>
</feature>
<dbReference type="CDD" id="cd17324">
    <property type="entry name" value="MFS_NepI_like"/>
    <property type="match status" value="1"/>
</dbReference>
<dbReference type="Pfam" id="PF07690">
    <property type="entry name" value="MFS_1"/>
    <property type="match status" value="1"/>
</dbReference>
<comment type="subcellular location">
    <subcellularLocation>
        <location evidence="1">Cell membrane</location>
        <topology evidence="1">Multi-pass membrane protein</topology>
    </subcellularLocation>
</comment>
<name>A0AAX2J3H0_KINKI</name>
<dbReference type="KEGG" id="kki:KKKWG1_1143"/>
<dbReference type="NCBIfam" id="NF002921">
    <property type="entry name" value="PRK03545.1"/>
    <property type="match status" value="1"/>
</dbReference>
<keyword evidence="2" id="KW-1003">Cell membrane</keyword>
<feature type="transmembrane region" description="Helical" evidence="6">
    <location>
        <begin position="167"/>
        <end position="187"/>
    </location>
</feature>
<dbReference type="InterPro" id="IPR036259">
    <property type="entry name" value="MFS_trans_sf"/>
</dbReference>
<evidence type="ECO:0000256" key="6">
    <source>
        <dbReference type="SAM" id="Phobius"/>
    </source>
</evidence>
<dbReference type="GO" id="GO:0022857">
    <property type="term" value="F:transmembrane transporter activity"/>
    <property type="evidence" value="ECO:0007669"/>
    <property type="project" value="InterPro"/>
</dbReference>
<feature type="transmembrane region" description="Helical" evidence="6">
    <location>
        <begin position="275"/>
        <end position="293"/>
    </location>
</feature>
<dbReference type="InterPro" id="IPR011701">
    <property type="entry name" value="MFS"/>
</dbReference>
<dbReference type="GO" id="GO:0005886">
    <property type="term" value="C:plasma membrane"/>
    <property type="evidence" value="ECO:0007669"/>
    <property type="project" value="UniProtKB-SubCell"/>
</dbReference>
<feature type="domain" description="Major facilitator superfamily (MFS) profile" evidence="7">
    <location>
        <begin position="12"/>
        <end position="386"/>
    </location>
</feature>
<keyword evidence="3 6" id="KW-0812">Transmembrane</keyword>
<feature type="transmembrane region" description="Helical" evidence="6">
    <location>
        <begin position="136"/>
        <end position="155"/>
    </location>
</feature>
<feature type="transmembrane region" description="Helical" evidence="6">
    <location>
        <begin position="362"/>
        <end position="381"/>
    </location>
</feature>
<organism evidence="8 9">
    <name type="scientific">Kingella kingae</name>
    <dbReference type="NCBI Taxonomy" id="504"/>
    <lineage>
        <taxon>Bacteria</taxon>
        <taxon>Pseudomonadati</taxon>
        <taxon>Pseudomonadota</taxon>
        <taxon>Betaproteobacteria</taxon>
        <taxon>Neisseriales</taxon>
        <taxon>Neisseriaceae</taxon>
        <taxon>Kingella</taxon>
    </lineage>
</organism>
<proteinExistence type="predicted"/>
<sequence length="392" mass="42713">MTAYSEKRAYWQVLTFAFAAFVFNTTEFIPVALLSDIGKSFAMPVADAGLMITVYAWVVSLLSLPCMLLTAKIERKKLLMILFTIFIFGHIVSVVAWNFGYLLAGRIVIALAHSVFWAITSALVMRVAPKGKKQMALAWLSMGSSLATILGLPIGRTIGQALGWRTTFGVIGLLALVLMVMMARLLPKLPSENAGSLHSLPMLAKRPLLVALYALTVLSVTAHFTTYSYIEPFMRQIAHLSDSTTTLILLVFGASGLFASWLFGRLHKLRPNTFLWTSALILLASLLSVHLVSQSQTALFIQIFLWGTGMAGLYLCLIMRVLNYAPDATDVATAIYSGIFNIGIGGGALLGGVVMQRYGLHYVGYVGAVFAIVGMMIFAYVQRKHGKVQAAL</sequence>
<feature type="transmembrane region" description="Helical" evidence="6">
    <location>
        <begin position="245"/>
        <end position="263"/>
    </location>
</feature>
<feature type="transmembrane region" description="Helical" evidence="6">
    <location>
        <begin position="334"/>
        <end position="356"/>
    </location>
</feature>
<dbReference type="AlphaFoldDB" id="A0AAX2J3H0"/>
<evidence type="ECO:0000256" key="1">
    <source>
        <dbReference type="ARBA" id="ARBA00004651"/>
    </source>
</evidence>
<dbReference type="Gene3D" id="1.20.1250.20">
    <property type="entry name" value="MFS general substrate transporter like domains"/>
    <property type="match status" value="1"/>
</dbReference>
<dbReference type="SUPFAM" id="SSF103473">
    <property type="entry name" value="MFS general substrate transporter"/>
    <property type="match status" value="1"/>
</dbReference>
<dbReference type="GeneID" id="93262481"/>
<dbReference type="PANTHER" id="PTHR43124">
    <property type="entry name" value="PURINE EFFLUX PUMP PBUE"/>
    <property type="match status" value="1"/>
</dbReference>
<dbReference type="InterPro" id="IPR050189">
    <property type="entry name" value="MFS_Efflux_Transporters"/>
</dbReference>
<evidence type="ECO:0000256" key="2">
    <source>
        <dbReference type="ARBA" id="ARBA00022475"/>
    </source>
</evidence>
<feature type="transmembrane region" description="Helical" evidence="6">
    <location>
        <begin position="52"/>
        <end position="71"/>
    </location>
</feature>
<protein>
    <submittedName>
        <fullName evidence="8">Sugar efflux transporter B</fullName>
    </submittedName>
</protein>
<dbReference type="EMBL" id="LS483426">
    <property type="protein sequence ID" value="SQH24996.1"/>
    <property type="molecule type" value="Genomic_DNA"/>
</dbReference>
<dbReference type="PANTHER" id="PTHR43124:SF4">
    <property type="entry name" value="SUGAR EFFLUX TRANSPORTER"/>
    <property type="match status" value="1"/>
</dbReference>
<evidence type="ECO:0000256" key="4">
    <source>
        <dbReference type="ARBA" id="ARBA00022989"/>
    </source>
</evidence>
<keyword evidence="4 6" id="KW-1133">Transmembrane helix</keyword>
<feature type="transmembrane region" description="Helical" evidence="6">
    <location>
        <begin position="78"/>
        <end position="97"/>
    </location>
</feature>
<gene>
    <name evidence="8" type="primary">sotB</name>
    <name evidence="8" type="ORF">NCTC10529_01191</name>
</gene>
<reference evidence="8 9" key="1">
    <citation type="submission" date="2018-06" db="EMBL/GenBank/DDBJ databases">
        <authorList>
            <consortium name="Pathogen Informatics"/>
            <person name="Doyle S."/>
        </authorList>
    </citation>
    <scope>NUCLEOTIDE SEQUENCE [LARGE SCALE GENOMIC DNA]</scope>
    <source>
        <strain evidence="8 9">NCTC10529</strain>
    </source>
</reference>
<dbReference type="RefSeq" id="WP_003785876.1">
    <property type="nucleotide sequence ID" value="NZ_CP050136.1"/>
</dbReference>
<dbReference type="InterPro" id="IPR020846">
    <property type="entry name" value="MFS_dom"/>
</dbReference>
<feature type="transmembrane region" description="Helical" evidence="6">
    <location>
        <begin position="299"/>
        <end position="322"/>
    </location>
</feature>
<keyword evidence="5 6" id="KW-0472">Membrane</keyword>